<dbReference type="Proteomes" id="UP001139384">
    <property type="component" value="Unassembled WGS sequence"/>
</dbReference>
<keyword evidence="8" id="KW-1185">Reference proteome</keyword>
<dbReference type="InterPro" id="IPR028202">
    <property type="entry name" value="Reductase_C"/>
</dbReference>
<proteinExistence type="predicted"/>
<keyword evidence="3" id="KW-0274">FAD</keyword>
<dbReference type="PRINTS" id="PR00368">
    <property type="entry name" value="FADPNR"/>
</dbReference>
<protein>
    <submittedName>
        <fullName evidence="7">FAD-dependent oxidoreductase</fullName>
    </submittedName>
</protein>
<dbReference type="SUPFAM" id="SSF55424">
    <property type="entry name" value="FAD/NAD-linked reductases, dimerisation (C-terminal) domain"/>
    <property type="match status" value="1"/>
</dbReference>
<dbReference type="InterPro" id="IPR023753">
    <property type="entry name" value="FAD/NAD-binding_dom"/>
</dbReference>
<dbReference type="Pfam" id="PF14759">
    <property type="entry name" value="Reductase_C"/>
    <property type="match status" value="1"/>
</dbReference>
<name>A0A9X1PSX1_STRM4</name>
<evidence type="ECO:0000259" key="5">
    <source>
        <dbReference type="Pfam" id="PF07992"/>
    </source>
</evidence>
<dbReference type="Gene3D" id="3.30.390.30">
    <property type="match status" value="1"/>
</dbReference>
<evidence type="ECO:0000256" key="1">
    <source>
        <dbReference type="ARBA" id="ARBA00001974"/>
    </source>
</evidence>
<evidence type="ECO:0000256" key="4">
    <source>
        <dbReference type="ARBA" id="ARBA00023002"/>
    </source>
</evidence>
<keyword evidence="2" id="KW-0285">Flavoprotein</keyword>
<evidence type="ECO:0000313" key="8">
    <source>
        <dbReference type="Proteomes" id="UP001139384"/>
    </source>
</evidence>
<dbReference type="PANTHER" id="PTHR43557:SF2">
    <property type="entry name" value="RIESKE DOMAIN-CONTAINING PROTEIN-RELATED"/>
    <property type="match status" value="1"/>
</dbReference>
<dbReference type="RefSeq" id="WP_234760826.1">
    <property type="nucleotide sequence ID" value="NZ_JAKEIP010000006.1"/>
</dbReference>
<dbReference type="SUPFAM" id="SSF51905">
    <property type="entry name" value="FAD/NAD(P)-binding domain"/>
    <property type="match status" value="2"/>
</dbReference>
<dbReference type="EMBL" id="JAKEIP010000006">
    <property type="protein sequence ID" value="MCF1592523.1"/>
    <property type="molecule type" value="Genomic_DNA"/>
</dbReference>
<dbReference type="PRINTS" id="PR00411">
    <property type="entry name" value="PNDRDTASEI"/>
</dbReference>
<reference evidence="7" key="1">
    <citation type="submission" date="2022-01" db="EMBL/GenBank/DDBJ databases">
        <title>Draft Genome Sequences of Seven Type Strains of the Genus Streptomyces.</title>
        <authorList>
            <person name="Aziz S."/>
            <person name="Coretto E."/>
            <person name="Chronakova A."/>
            <person name="Sproer C."/>
            <person name="Huber K."/>
            <person name="Nouioui I."/>
            <person name="Gross H."/>
        </authorList>
    </citation>
    <scope>NUCLEOTIDE SEQUENCE</scope>
    <source>
        <strain evidence="7">DSM 103493</strain>
    </source>
</reference>
<organism evidence="7 8">
    <name type="scientific">Streptomyces muensis</name>
    <dbReference type="NCBI Taxonomy" id="1077944"/>
    <lineage>
        <taxon>Bacteria</taxon>
        <taxon>Bacillati</taxon>
        <taxon>Actinomycetota</taxon>
        <taxon>Actinomycetes</taxon>
        <taxon>Kitasatosporales</taxon>
        <taxon>Streptomycetaceae</taxon>
        <taxon>Streptomyces</taxon>
    </lineage>
</organism>
<evidence type="ECO:0000259" key="6">
    <source>
        <dbReference type="Pfam" id="PF14759"/>
    </source>
</evidence>
<feature type="domain" description="Reductase C-terminal" evidence="6">
    <location>
        <begin position="319"/>
        <end position="400"/>
    </location>
</feature>
<evidence type="ECO:0000256" key="3">
    <source>
        <dbReference type="ARBA" id="ARBA00022827"/>
    </source>
</evidence>
<evidence type="ECO:0000313" key="7">
    <source>
        <dbReference type="EMBL" id="MCF1592523.1"/>
    </source>
</evidence>
<sequence>MTAPKVVIVGAGHAGTTLAGLLRQWRHSGEIVLISRERGLPYQRPPLSKKLTQPDFELPLRPAQFFDEQDISLHTGQDVLSIDRVRRVVRMSGLREIDYDILVLATGARARRLTIPGGDLDGVHRLRTLSEAQNLQRQLRESGSLAIVGGGFIGLEAAAAVRAGGAQVTVIEREERLLARVASEPLAAGLASYHERLGTTLITRAGVAAITERDGRATGVQLNDGRVVACDLVLAGVGAVPRDEIAVEAGLHCEDGIVVDDSAQTSDPSILAIGDVTRRPLPTVSGTRRLESIPSAIEQARQACAVILGNEPPVPEVPWFWSDQHELKLKIAGLVDPAGTPIVRRHASQESFSVLHHDGTSLTAVESVNAPAEFAAARKLIATRLPVDPAQLANPDVPLHPAEPK</sequence>
<feature type="domain" description="FAD/NAD(P)-binding" evidence="5">
    <location>
        <begin position="5"/>
        <end position="300"/>
    </location>
</feature>
<dbReference type="InterPro" id="IPR036188">
    <property type="entry name" value="FAD/NAD-bd_sf"/>
</dbReference>
<accession>A0A9X1PSX1</accession>
<dbReference type="Pfam" id="PF07992">
    <property type="entry name" value="Pyr_redox_2"/>
    <property type="match status" value="1"/>
</dbReference>
<dbReference type="Gene3D" id="3.50.50.60">
    <property type="entry name" value="FAD/NAD(P)-binding domain"/>
    <property type="match status" value="2"/>
</dbReference>
<comment type="caution">
    <text evidence="7">The sequence shown here is derived from an EMBL/GenBank/DDBJ whole genome shotgun (WGS) entry which is preliminary data.</text>
</comment>
<keyword evidence="4" id="KW-0560">Oxidoreductase</keyword>
<dbReference type="InterPro" id="IPR050446">
    <property type="entry name" value="FAD-oxidoreductase/Apoptosis"/>
</dbReference>
<comment type="cofactor">
    <cofactor evidence="1">
        <name>FAD</name>
        <dbReference type="ChEBI" id="CHEBI:57692"/>
    </cofactor>
</comment>
<dbReference type="InterPro" id="IPR016156">
    <property type="entry name" value="FAD/NAD-linked_Rdtase_dimer_sf"/>
</dbReference>
<gene>
    <name evidence="7" type="ORF">L0P92_02920</name>
</gene>
<dbReference type="GO" id="GO:0016651">
    <property type="term" value="F:oxidoreductase activity, acting on NAD(P)H"/>
    <property type="evidence" value="ECO:0007669"/>
    <property type="project" value="TreeGrafter"/>
</dbReference>
<dbReference type="PANTHER" id="PTHR43557">
    <property type="entry name" value="APOPTOSIS-INDUCING FACTOR 1"/>
    <property type="match status" value="1"/>
</dbReference>
<dbReference type="AlphaFoldDB" id="A0A9X1PSX1"/>
<evidence type="ECO:0000256" key="2">
    <source>
        <dbReference type="ARBA" id="ARBA00022630"/>
    </source>
</evidence>
<dbReference type="GO" id="GO:0005737">
    <property type="term" value="C:cytoplasm"/>
    <property type="evidence" value="ECO:0007669"/>
    <property type="project" value="TreeGrafter"/>
</dbReference>